<keyword evidence="2" id="KW-1185">Reference proteome</keyword>
<dbReference type="RefSeq" id="WP_223239956.1">
    <property type="nucleotide sequence ID" value="NZ_CBCYDM010000001.1"/>
</dbReference>
<evidence type="ECO:0000313" key="1">
    <source>
        <dbReference type="EMBL" id="MEZ4051144.1"/>
    </source>
</evidence>
<reference evidence="1 2" key="1">
    <citation type="submission" date="2023-06" db="EMBL/GenBank/DDBJ databases">
        <title>Genome characterization of Enterobacterales and Pseudomonas spp isolates with different phenotypes to cefepime-taniborbactam.</title>
        <authorList>
            <person name="Hernandez-Garcia M."/>
            <person name="Garcia-Castillo M."/>
            <person name="Ruiz-Garbajosa P."/>
            <person name="Canton R."/>
        </authorList>
    </citation>
    <scope>NUCLEOTIDE SEQUENCE [LARGE SCALE GENOMIC DNA]</scope>
    <source>
        <strain evidence="1 2">A003</strain>
    </source>
</reference>
<sequence>MTTLLVFTRNFAMRQAIQGLSSADRAVFFFDNRLEFIVCATILDKPCILIDAIDETTDNIGWLYSRLAARGLSRRTYFISPEENTGNSYLKLFWLVTTIKELKALCDRAAKLPTTEKSWEIADVIYDRLSEKLSAEHLDFLMTLYDASTGEYRCNDRDDINKNYYLRKRLALGSSSEMKQLIVILTTQAYHHPCLKSA</sequence>
<dbReference type="Proteomes" id="UP001567731">
    <property type="component" value="Unassembled WGS sequence"/>
</dbReference>
<protein>
    <submittedName>
        <fullName evidence="1">Uncharacterized protein</fullName>
    </submittedName>
</protein>
<organism evidence="1 2">
    <name type="scientific">Enterobacter rongchengensis</name>
    <dbReference type="NCBI Taxonomy" id="3030999"/>
    <lineage>
        <taxon>Bacteria</taxon>
        <taxon>Pseudomonadati</taxon>
        <taxon>Pseudomonadota</taxon>
        <taxon>Gammaproteobacteria</taxon>
        <taxon>Enterobacterales</taxon>
        <taxon>Enterobacteriaceae</taxon>
        <taxon>Enterobacter</taxon>
    </lineage>
</organism>
<comment type="caution">
    <text evidence="1">The sequence shown here is derived from an EMBL/GenBank/DDBJ whole genome shotgun (WGS) entry which is preliminary data.</text>
</comment>
<name>A0ABV4JC58_9ENTR</name>
<accession>A0ABV4JC58</accession>
<gene>
    <name evidence="1" type="ORF">QVM81_06055</name>
</gene>
<proteinExistence type="predicted"/>
<dbReference type="EMBL" id="JAUEHC010000011">
    <property type="protein sequence ID" value="MEZ4051144.1"/>
    <property type="molecule type" value="Genomic_DNA"/>
</dbReference>
<evidence type="ECO:0000313" key="2">
    <source>
        <dbReference type="Proteomes" id="UP001567731"/>
    </source>
</evidence>